<proteinExistence type="predicted"/>
<protein>
    <recommendedName>
        <fullName evidence="2">Cytochrome P460 domain-containing protein</fullName>
    </recommendedName>
</protein>
<reference evidence="1" key="1">
    <citation type="submission" date="2018-05" db="EMBL/GenBank/DDBJ databases">
        <authorList>
            <person name="Lanie J.A."/>
            <person name="Ng W.-L."/>
            <person name="Kazmierczak K.M."/>
            <person name="Andrzejewski T.M."/>
            <person name="Davidsen T.M."/>
            <person name="Wayne K.J."/>
            <person name="Tettelin H."/>
            <person name="Glass J.I."/>
            <person name="Rusch D."/>
            <person name="Podicherti R."/>
            <person name="Tsui H.-C.T."/>
            <person name="Winkler M.E."/>
        </authorList>
    </citation>
    <scope>NUCLEOTIDE SEQUENCE</scope>
</reference>
<dbReference type="EMBL" id="UINC01160086">
    <property type="protein sequence ID" value="SVD58530.1"/>
    <property type="molecule type" value="Genomic_DNA"/>
</dbReference>
<dbReference type="AlphaFoldDB" id="A0A382WIU3"/>
<organism evidence="1">
    <name type="scientific">marine metagenome</name>
    <dbReference type="NCBI Taxonomy" id="408172"/>
    <lineage>
        <taxon>unclassified sequences</taxon>
        <taxon>metagenomes</taxon>
        <taxon>ecological metagenomes</taxon>
    </lineage>
</organism>
<accession>A0A382WIU3</accession>
<gene>
    <name evidence="1" type="ORF">METZ01_LOCUS411384</name>
</gene>
<dbReference type="Gene3D" id="3.50.70.20">
    <property type="entry name" value="Cytochrome P460"/>
    <property type="match status" value="1"/>
</dbReference>
<name>A0A382WIU3_9ZZZZ</name>
<sequence length="180" mass="19295">MEDKPLKILHGIIAVIVFSSLIISQSYSADDSKKLDVSESTFKCLSALAASGRFFVDNILGDLDATLAVANSKSGGNYPPGSLLTLVPNEAMIKHQQGWNPATNDWEFFLLDLSEEGTSILTRGGAEVASPSGSCFGCHQLARSEWDLVCGVDHGCAPIAFTLEQIRSAQAMDPRCTNEN</sequence>
<evidence type="ECO:0000313" key="1">
    <source>
        <dbReference type="EMBL" id="SVD58530.1"/>
    </source>
</evidence>
<dbReference type="InterPro" id="IPR038142">
    <property type="entry name" value="Cytochrome_P460_sp"/>
</dbReference>
<evidence type="ECO:0008006" key="2">
    <source>
        <dbReference type="Google" id="ProtNLM"/>
    </source>
</evidence>